<evidence type="ECO:0000313" key="7">
    <source>
        <dbReference type="EMBL" id="SFC26823.1"/>
    </source>
</evidence>
<accession>A0A1I1HZE0</accession>
<feature type="transmembrane region" description="Helical" evidence="5">
    <location>
        <begin position="80"/>
        <end position="109"/>
    </location>
</feature>
<keyword evidence="8" id="KW-1185">Reference proteome</keyword>
<dbReference type="Pfam" id="PF00188">
    <property type="entry name" value="CAP"/>
    <property type="match status" value="1"/>
</dbReference>
<proteinExistence type="predicted"/>
<evidence type="ECO:0000256" key="2">
    <source>
        <dbReference type="ARBA" id="ARBA00022692"/>
    </source>
</evidence>
<feature type="transmembrane region" description="Helical" evidence="5">
    <location>
        <begin position="21"/>
        <end position="42"/>
    </location>
</feature>
<evidence type="ECO:0000259" key="6">
    <source>
        <dbReference type="Pfam" id="PF00188"/>
    </source>
</evidence>
<evidence type="ECO:0000256" key="5">
    <source>
        <dbReference type="SAM" id="Phobius"/>
    </source>
</evidence>
<evidence type="ECO:0000256" key="1">
    <source>
        <dbReference type="ARBA" id="ARBA00004141"/>
    </source>
</evidence>
<reference evidence="7 8" key="1">
    <citation type="submission" date="2016-10" db="EMBL/GenBank/DDBJ databases">
        <authorList>
            <person name="de Groot N.N."/>
        </authorList>
    </citation>
    <scope>NUCLEOTIDE SEQUENCE [LARGE SCALE GENOMIC DNA]</scope>
    <source>
        <strain evidence="7 8">DSM 22900</strain>
    </source>
</reference>
<feature type="domain" description="SCP" evidence="6">
    <location>
        <begin position="226"/>
        <end position="341"/>
    </location>
</feature>
<dbReference type="InterPro" id="IPR014044">
    <property type="entry name" value="CAP_dom"/>
</dbReference>
<sequence length="343" mass="37200">MGNGVLGKVINKQEDIAVEPIGGGIMNVIDIILFVVIVMSVISGYHKGFLYGTLDLLLLILGIAFAIWSSRYIAAFFEKYVISIGVWTLPLAFIIAYIFARVILGALIARPVQRIPERVHGHVANKALGIIPGVANGMIYAAIISSLLLALAMFDGFSSKIRESSIANALTPHVQWAEAKLAPVFEEAVNQTMNSLTVEPQSEKSIDLPFAVNNPEARGDLEAEMLELINEERKAEGLPALAADPEMTAVARLHSRDMFAKGYFSHINKEGETPAQRARQAGVHFLVVGENLAFAQTLRIAHAGLMDSPGHRANILNKSFGRVGIGILDGGKYGLMVTQNFRN</sequence>
<evidence type="ECO:0000256" key="3">
    <source>
        <dbReference type="ARBA" id="ARBA00022989"/>
    </source>
</evidence>
<dbReference type="GO" id="GO:0016020">
    <property type="term" value="C:membrane"/>
    <property type="evidence" value="ECO:0007669"/>
    <property type="project" value="UniProtKB-SubCell"/>
</dbReference>
<dbReference type="EMBL" id="FOLL01000007">
    <property type="protein sequence ID" value="SFC26823.1"/>
    <property type="molecule type" value="Genomic_DNA"/>
</dbReference>
<name>A0A1I1HZE0_9SPHI</name>
<evidence type="ECO:0000256" key="4">
    <source>
        <dbReference type="ARBA" id="ARBA00023136"/>
    </source>
</evidence>
<dbReference type="PANTHER" id="PTHR31157:SF1">
    <property type="entry name" value="SCP DOMAIN-CONTAINING PROTEIN"/>
    <property type="match status" value="1"/>
</dbReference>
<dbReference type="Proteomes" id="UP000199577">
    <property type="component" value="Unassembled WGS sequence"/>
</dbReference>
<dbReference type="AlphaFoldDB" id="A0A1I1HZE0"/>
<gene>
    <name evidence="7" type="ORF">SAMN05421747_10789</name>
</gene>
<protein>
    <submittedName>
        <fullName evidence="7">Colicin V production protein</fullName>
    </submittedName>
</protein>
<keyword evidence="4 5" id="KW-0472">Membrane</keyword>
<dbReference type="GO" id="GO:0009403">
    <property type="term" value="P:toxin biosynthetic process"/>
    <property type="evidence" value="ECO:0007669"/>
    <property type="project" value="InterPro"/>
</dbReference>
<dbReference type="Gene3D" id="3.40.33.10">
    <property type="entry name" value="CAP"/>
    <property type="match status" value="1"/>
</dbReference>
<dbReference type="InterPro" id="IPR003825">
    <property type="entry name" value="Colicin-V_CvpA"/>
</dbReference>
<dbReference type="STRING" id="623281.SAMN05421747_10789"/>
<feature type="transmembrane region" description="Helical" evidence="5">
    <location>
        <begin position="48"/>
        <end position="68"/>
    </location>
</feature>
<feature type="transmembrane region" description="Helical" evidence="5">
    <location>
        <begin position="129"/>
        <end position="154"/>
    </location>
</feature>
<dbReference type="PANTHER" id="PTHR31157">
    <property type="entry name" value="SCP DOMAIN-CONTAINING PROTEIN"/>
    <property type="match status" value="1"/>
</dbReference>
<dbReference type="SUPFAM" id="SSF55797">
    <property type="entry name" value="PR-1-like"/>
    <property type="match status" value="1"/>
</dbReference>
<dbReference type="InterPro" id="IPR035940">
    <property type="entry name" value="CAP_sf"/>
</dbReference>
<evidence type="ECO:0000313" key="8">
    <source>
        <dbReference type="Proteomes" id="UP000199577"/>
    </source>
</evidence>
<dbReference type="CDD" id="cd05379">
    <property type="entry name" value="CAP_bacterial"/>
    <property type="match status" value="1"/>
</dbReference>
<keyword evidence="3 5" id="KW-1133">Transmembrane helix</keyword>
<dbReference type="Pfam" id="PF02674">
    <property type="entry name" value="Colicin_V"/>
    <property type="match status" value="1"/>
</dbReference>
<keyword evidence="2 5" id="KW-0812">Transmembrane</keyword>
<organism evidence="7 8">
    <name type="scientific">Parapedobacter composti</name>
    <dbReference type="NCBI Taxonomy" id="623281"/>
    <lineage>
        <taxon>Bacteria</taxon>
        <taxon>Pseudomonadati</taxon>
        <taxon>Bacteroidota</taxon>
        <taxon>Sphingobacteriia</taxon>
        <taxon>Sphingobacteriales</taxon>
        <taxon>Sphingobacteriaceae</taxon>
        <taxon>Parapedobacter</taxon>
    </lineage>
</organism>
<comment type="subcellular location">
    <subcellularLocation>
        <location evidence="1">Membrane</location>
        <topology evidence="1">Multi-pass membrane protein</topology>
    </subcellularLocation>
</comment>